<gene>
    <name evidence="1" type="ORF">EJ02DRAFT_443490</name>
</gene>
<dbReference type="InterPro" id="IPR051678">
    <property type="entry name" value="AGP_Transferase"/>
</dbReference>
<dbReference type="PANTHER" id="PTHR21310:SF13">
    <property type="entry name" value="AMINOGLYCOSIDE PHOSPHOTRANSFERASE DOMAIN-CONTAINING PROTEIN"/>
    <property type="match status" value="1"/>
</dbReference>
<reference evidence="1" key="1">
    <citation type="journal article" date="2020" name="Stud. Mycol.">
        <title>101 Dothideomycetes genomes: a test case for predicting lifestyles and emergence of pathogens.</title>
        <authorList>
            <person name="Haridas S."/>
            <person name="Albert R."/>
            <person name="Binder M."/>
            <person name="Bloem J."/>
            <person name="Labutti K."/>
            <person name="Salamov A."/>
            <person name="Andreopoulos B."/>
            <person name="Baker S."/>
            <person name="Barry K."/>
            <person name="Bills G."/>
            <person name="Bluhm B."/>
            <person name="Cannon C."/>
            <person name="Castanera R."/>
            <person name="Culley D."/>
            <person name="Daum C."/>
            <person name="Ezra D."/>
            <person name="Gonzalez J."/>
            <person name="Henrissat B."/>
            <person name="Kuo A."/>
            <person name="Liang C."/>
            <person name="Lipzen A."/>
            <person name="Lutzoni F."/>
            <person name="Magnuson J."/>
            <person name="Mondo S."/>
            <person name="Nolan M."/>
            <person name="Ohm R."/>
            <person name="Pangilinan J."/>
            <person name="Park H.-J."/>
            <person name="Ramirez L."/>
            <person name="Alfaro M."/>
            <person name="Sun H."/>
            <person name="Tritt A."/>
            <person name="Yoshinaga Y."/>
            <person name="Zwiers L.-H."/>
            <person name="Turgeon B."/>
            <person name="Goodwin S."/>
            <person name="Spatafora J."/>
            <person name="Crous P."/>
            <person name="Grigoriev I."/>
        </authorList>
    </citation>
    <scope>NUCLEOTIDE SEQUENCE</scope>
    <source>
        <strain evidence="1">CBS 161.51</strain>
    </source>
</reference>
<evidence type="ECO:0000313" key="1">
    <source>
        <dbReference type="EMBL" id="KAF1943242.1"/>
    </source>
</evidence>
<dbReference type="OrthoDB" id="2906425at2759"/>
<keyword evidence="2" id="KW-1185">Reference proteome</keyword>
<proteinExistence type="predicted"/>
<organism evidence="1 2">
    <name type="scientific">Clathrospora elynae</name>
    <dbReference type="NCBI Taxonomy" id="706981"/>
    <lineage>
        <taxon>Eukaryota</taxon>
        <taxon>Fungi</taxon>
        <taxon>Dikarya</taxon>
        <taxon>Ascomycota</taxon>
        <taxon>Pezizomycotina</taxon>
        <taxon>Dothideomycetes</taxon>
        <taxon>Pleosporomycetidae</taxon>
        <taxon>Pleosporales</taxon>
        <taxon>Diademaceae</taxon>
        <taxon>Clathrospora</taxon>
    </lineage>
</organism>
<evidence type="ECO:0008006" key="3">
    <source>
        <dbReference type="Google" id="ProtNLM"/>
    </source>
</evidence>
<dbReference type="EMBL" id="ML976027">
    <property type="protein sequence ID" value="KAF1943242.1"/>
    <property type="molecule type" value="Genomic_DNA"/>
</dbReference>
<dbReference type="SUPFAM" id="SSF56112">
    <property type="entry name" value="Protein kinase-like (PK-like)"/>
    <property type="match status" value="1"/>
</dbReference>
<accession>A0A6A5SUA0</accession>
<evidence type="ECO:0000313" key="2">
    <source>
        <dbReference type="Proteomes" id="UP000800038"/>
    </source>
</evidence>
<name>A0A6A5SUA0_9PLEO</name>
<dbReference type="Proteomes" id="UP000800038">
    <property type="component" value="Unassembled WGS sequence"/>
</dbReference>
<dbReference type="InterPro" id="IPR011009">
    <property type="entry name" value="Kinase-like_dom_sf"/>
</dbReference>
<sequence length="361" mass="41230">MASSSLPIRSVEQPGLEWVEKELLTMEPCWTKEPDIAIVKKLALDHLGLSLGEDFSTKSEVATLAFVRKKTSIPVPQVIAHDADLKNELGFEWMLMERHEVSWLKKSLLVQQIAEYTAQLFRIEFSGIGSLYFEGYNNDNNDNNEYTAGETIQPPFFKSTNITLDIPCGPFPSSQAYLTARLQITEHFASKLDLEDEDDAERYADIQPVLSSLRTVIPCLFPNTSPEHMLRGDLVSIVDWECVTTAPPWQAVQLPQFLKGPTYDPPDWPVNPASEVYRHDLERYEVTCLRRFFFEEMARVELRWVEVFEQEKVRADVLVALDKCENGMTVKWARGWLEAVAEGRQPRVSLTDACRNPLAMK</sequence>
<dbReference type="AlphaFoldDB" id="A0A6A5SUA0"/>
<protein>
    <recommendedName>
        <fullName evidence="3">Aminoglycoside phosphotransferase domain-containing protein</fullName>
    </recommendedName>
</protein>
<dbReference type="PANTHER" id="PTHR21310">
    <property type="entry name" value="AMINOGLYCOSIDE PHOSPHOTRANSFERASE-RELATED-RELATED"/>
    <property type="match status" value="1"/>
</dbReference>